<sequence>MKADALEKMLARGQDSAMLRFGLGKAYLDDGRNDDAAEHLQRCVEQDPSYSAAWALLGKALLARGYRSGAELAWQSGIDAAVDNGDKQSEKQMTVLLNKLHK</sequence>
<protein>
    <submittedName>
        <fullName evidence="2">Tetratricopeptide repeat protein</fullName>
    </submittedName>
</protein>
<dbReference type="KEGG" id="snan:I6N98_17855"/>
<keyword evidence="3" id="KW-1185">Reference proteome</keyword>
<dbReference type="PROSITE" id="PS50005">
    <property type="entry name" value="TPR"/>
    <property type="match status" value="1"/>
</dbReference>
<dbReference type="RefSeq" id="WP_198569676.1">
    <property type="nucleotide sequence ID" value="NZ_CP066167.1"/>
</dbReference>
<name>A0A7T4R0I4_9GAMM</name>
<accession>A0A7T4R0I4</accession>
<dbReference type="InterPro" id="IPR019734">
    <property type="entry name" value="TPR_rpt"/>
</dbReference>
<gene>
    <name evidence="2" type="ORF">I6N98_17855</name>
</gene>
<dbReference type="AlphaFoldDB" id="A0A7T4R0I4"/>
<reference evidence="2 3" key="1">
    <citation type="submission" date="2020-12" db="EMBL/GenBank/DDBJ databases">
        <authorList>
            <person name="Shan Y."/>
        </authorList>
    </citation>
    <scope>NUCLEOTIDE SEQUENCE [LARGE SCALE GENOMIC DNA]</scope>
    <source>
        <strain evidence="3">csc3.9</strain>
    </source>
</reference>
<dbReference type="Pfam" id="PF13432">
    <property type="entry name" value="TPR_16"/>
    <property type="match status" value="1"/>
</dbReference>
<feature type="repeat" description="TPR" evidence="1">
    <location>
        <begin position="17"/>
        <end position="50"/>
    </location>
</feature>
<dbReference type="Proteomes" id="UP000596063">
    <property type="component" value="Chromosome"/>
</dbReference>
<dbReference type="SUPFAM" id="SSF48452">
    <property type="entry name" value="TPR-like"/>
    <property type="match status" value="1"/>
</dbReference>
<evidence type="ECO:0000256" key="1">
    <source>
        <dbReference type="PROSITE-ProRule" id="PRU00339"/>
    </source>
</evidence>
<evidence type="ECO:0000313" key="3">
    <source>
        <dbReference type="Proteomes" id="UP000596063"/>
    </source>
</evidence>
<dbReference type="SMART" id="SM00028">
    <property type="entry name" value="TPR"/>
    <property type="match status" value="2"/>
</dbReference>
<organism evidence="2 3">
    <name type="scientific">Spongiibacter nanhainus</name>
    <dbReference type="NCBI Taxonomy" id="2794344"/>
    <lineage>
        <taxon>Bacteria</taxon>
        <taxon>Pseudomonadati</taxon>
        <taxon>Pseudomonadota</taxon>
        <taxon>Gammaproteobacteria</taxon>
        <taxon>Cellvibrionales</taxon>
        <taxon>Spongiibacteraceae</taxon>
        <taxon>Spongiibacter</taxon>
    </lineage>
</organism>
<dbReference type="Gene3D" id="1.25.40.10">
    <property type="entry name" value="Tetratricopeptide repeat domain"/>
    <property type="match status" value="1"/>
</dbReference>
<evidence type="ECO:0000313" key="2">
    <source>
        <dbReference type="EMBL" id="QQD18178.1"/>
    </source>
</evidence>
<dbReference type="EMBL" id="CP066167">
    <property type="protein sequence ID" value="QQD18178.1"/>
    <property type="molecule type" value="Genomic_DNA"/>
</dbReference>
<proteinExistence type="predicted"/>
<dbReference type="InterPro" id="IPR011990">
    <property type="entry name" value="TPR-like_helical_dom_sf"/>
</dbReference>
<keyword evidence="1" id="KW-0802">TPR repeat</keyword>